<name>A0A6S6NY34_9MYCO</name>
<protein>
    <recommendedName>
        <fullName evidence="3">Kinase</fullName>
    </recommendedName>
</protein>
<dbReference type="GO" id="GO:0006281">
    <property type="term" value="P:DNA repair"/>
    <property type="evidence" value="ECO:0007669"/>
    <property type="project" value="TreeGrafter"/>
</dbReference>
<dbReference type="PANTHER" id="PTHR12083:SF9">
    <property type="entry name" value="BIFUNCTIONAL POLYNUCLEOTIDE PHOSPHATASE_KINASE"/>
    <property type="match status" value="1"/>
</dbReference>
<organism evidence="1 2">
    <name type="scientific">Mycolicibacterium litorale</name>
    <dbReference type="NCBI Taxonomy" id="758802"/>
    <lineage>
        <taxon>Bacteria</taxon>
        <taxon>Bacillati</taxon>
        <taxon>Actinomycetota</taxon>
        <taxon>Actinomycetes</taxon>
        <taxon>Mycobacteriales</taxon>
        <taxon>Mycobacteriaceae</taxon>
        <taxon>Mycolicibacterium</taxon>
    </lineage>
</organism>
<reference evidence="1 2" key="1">
    <citation type="submission" date="2020-07" db="EMBL/GenBank/DDBJ databases">
        <title>Complete genome sequence of Mycolicibacterium litorale like strain isolated from cardiac implantable electronic device infection.</title>
        <authorList>
            <person name="Fukano H."/>
            <person name="Miyama H."/>
            <person name="Hoshino Y."/>
        </authorList>
    </citation>
    <scope>NUCLEOTIDE SEQUENCE [LARGE SCALE GENOMIC DNA]</scope>
    <source>
        <strain evidence="1 2">NIIDNTM18</strain>
    </source>
</reference>
<dbReference type="GO" id="GO:0046404">
    <property type="term" value="F:ATP-dependent polydeoxyribonucleotide 5'-hydroxyl-kinase activity"/>
    <property type="evidence" value="ECO:0007669"/>
    <property type="project" value="TreeGrafter"/>
</dbReference>
<dbReference type="Pfam" id="PF13671">
    <property type="entry name" value="AAA_33"/>
    <property type="match status" value="1"/>
</dbReference>
<dbReference type="EMBL" id="AP023287">
    <property type="protein sequence ID" value="BCI51324.1"/>
    <property type="molecule type" value="Genomic_DNA"/>
</dbReference>
<dbReference type="SUPFAM" id="SSF52540">
    <property type="entry name" value="P-loop containing nucleoside triphosphate hydrolases"/>
    <property type="match status" value="1"/>
</dbReference>
<dbReference type="AlphaFoldDB" id="A0A6S6NY34"/>
<dbReference type="PANTHER" id="PTHR12083">
    <property type="entry name" value="BIFUNCTIONAL POLYNUCLEOTIDE PHOSPHATASE/KINASE"/>
    <property type="match status" value="1"/>
</dbReference>
<evidence type="ECO:0008006" key="3">
    <source>
        <dbReference type="Google" id="ProtNLM"/>
    </source>
</evidence>
<dbReference type="Proteomes" id="UP000515734">
    <property type="component" value="Chromosome"/>
</dbReference>
<dbReference type="RefSeq" id="WP_185294306.1">
    <property type="nucleotide sequence ID" value="NZ_AP023287.1"/>
</dbReference>
<accession>A0A6S6NY34</accession>
<dbReference type="InterPro" id="IPR027417">
    <property type="entry name" value="P-loop_NTPase"/>
</dbReference>
<evidence type="ECO:0000313" key="2">
    <source>
        <dbReference type="Proteomes" id="UP000515734"/>
    </source>
</evidence>
<gene>
    <name evidence="1" type="ORF">NIIDNTM18_06020</name>
</gene>
<dbReference type="Gene3D" id="3.40.50.300">
    <property type="entry name" value="P-loop containing nucleotide triphosphate hydrolases"/>
    <property type="match status" value="1"/>
</dbReference>
<sequence length="152" mass="16974">MPRVAVLIGLQAAGKTTFYRQRLATTHVHVSKDAFRHNRNRQRRQMHLIAEALEQGCSVAVDNTNPSPAEWNPIIETARAHGAEIDAYWFPDVDGSLRRNAARTGRARIPDVGVFATLERMRAPRLDDGFDRLFEVRIDGRGGFEVTPSAPG</sequence>
<evidence type="ECO:0000313" key="1">
    <source>
        <dbReference type="EMBL" id="BCI51324.1"/>
    </source>
</evidence>
<dbReference type="GO" id="GO:0003690">
    <property type="term" value="F:double-stranded DNA binding"/>
    <property type="evidence" value="ECO:0007669"/>
    <property type="project" value="TreeGrafter"/>
</dbReference>
<proteinExistence type="predicted"/>
<dbReference type="GO" id="GO:0046403">
    <property type="term" value="F:polynucleotide 3'-phosphatase activity"/>
    <property type="evidence" value="ECO:0007669"/>
    <property type="project" value="TreeGrafter"/>
</dbReference>